<dbReference type="PANTHER" id="PTHR43831">
    <property type="entry name" value="ISOBUTYRYL-COA DEHYDROGENASE"/>
    <property type="match status" value="1"/>
</dbReference>
<proteinExistence type="inferred from homology"/>
<dbReference type="InterPro" id="IPR046373">
    <property type="entry name" value="Acyl-CoA_Oxase/DH_mid-dom_sf"/>
</dbReference>
<dbReference type="InterPro" id="IPR006089">
    <property type="entry name" value="Acyl-CoA_DH_CS"/>
</dbReference>
<name>A0ABR1CEN3_NECAM</name>
<evidence type="ECO:0000259" key="6">
    <source>
        <dbReference type="Pfam" id="PF00441"/>
    </source>
</evidence>
<dbReference type="Proteomes" id="UP001303046">
    <property type="component" value="Unassembled WGS sequence"/>
</dbReference>
<evidence type="ECO:0000259" key="8">
    <source>
        <dbReference type="Pfam" id="PF02771"/>
    </source>
</evidence>
<organism evidence="9 10">
    <name type="scientific">Necator americanus</name>
    <name type="common">Human hookworm</name>
    <dbReference type="NCBI Taxonomy" id="51031"/>
    <lineage>
        <taxon>Eukaryota</taxon>
        <taxon>Metazoa</taxon>
        <taxon>Ecdysozoa</taxon>
        <taxon>Nematoda</taxon>
        <taxon>Chromadorea</taxon>
        <taxon>Rhabditida</taxon>
        <taxon>Rhabditina</taxon>
        <taxon>Rhabditomorpha</taxon>
        <taxon>Strongyloidea</taxon>
        <taxon>Ancylostomatidae</taxon>
        <taxon>Bunostominae</taxon>
        <taxon>Necator</taxon>
    </lineage>
</organism>
<dbReference type="Pfam" id="PF02770">
    <property type="entry name" value="Acyl-CoA_dh_M"/>
    <property type="match status" value="1"/>
</dbReference>
<feature type="domain" description="Acyl-CoA dehydrogenase/oxidase N-terminal" evidence="8">
    <location>
        <begin position="701"/>
        <end position="805"/>
    </location>
</feature>
<dbReference type="PANTHER" id="PTHR43831:SF1">
    <property type="entry name" value="ISOBUTYRYL-COA DEHYDROGENASE, MITOCHONDRIAL"/>
    <property type="match status" value="1"/>
</dbReference>
<comment type="similarity">
    <text evidence="2">Belongs to the acyl-CoA dehydrogenase family.</text>
</comment>
<dbReference type="InterPro" id="IPR052547">
    <property type="entry name" value="Mito_Isobutyryl-CoADH"/>
</dbReference>
<dbReference type="InterPro" id="IPR036250">
    <property type="entry name" value="AcylCo_DH-like_C"/>
</dbReference>
<keyword evidence="5" id="KW-0472">Membrane</keyword>
<dbReference type="Gene3D" id="2.40.110.10">
    <property type="entry name" value="Butyryl-CoA Dehydrogenase, subunit A, domain 2"/>
    <property type="match status" value="1"/>
</dbReference>
<accession>A0ABR1CEN3</accession>
<evidence type="ECO:0000256" key="2">
    <source>
        <dbReference type="ARBA" id="ARBA00009347"/>
    </source>
</evidence>
<feature type="domain" description="Acyl-CoA oxidase/dehydrogenase middle" evidence="7">
    <location>
        <begin position="812"/>
        <end position="906"/>
    </location>
</feature>
<comment type="caution">
    <text evidence="9">The sequence shown here is derived from an EMBL/GenBank/DDBJ whole genome shotgun (WGS) entry which is preliminary data.</text>
</comment>
<sequence>MHLKAAYHESGVVRVSREASVYGVVDYGDRVVFTCTHLQTASIIRNFCLRSFIYEMVTAPDAFHYAYSASDSKIICALSSVTSRDEKEAPISGSFGMFHELVPTLQLAYSNPVIRQLLIEMHVIFEKCRHSAQLGRMTTLETLSISREYRSALLHCADEIGGEDENVHMRDFTIWSLFETMFFKQGDTPICLDLISWGLESFTFIDKLIQKTFKELDEGVAVGCGSYWRTVCMVLIGCRFDTCIDFLSLIKGDKAVERFITVLSSLDWNWLTDDGKIPKLDRWKHELGSLLTSGAFDSNRNILFLAQLLNGDRKNLERAASAVIGEWWHIMPFYTFVKNATVAYNELAPVAEECRKLFSNVEECGNGDFDPFLSIFCMKDISVLQNLISNPWLSVHLIDILLHTDSEYASMSTLVEIRDFLLMDYASGLIQNSCLWEVGADYLLHCGSEGRLRLENHIEAMHIEDEAMAENLMRICVEQELDDSKACIVNTMTYRYLREGEWSAALSWALRGGRGPALDTAVNQIVWHAEKNELATLSLLDHLADYVAELESPSLAFLFNYYRFHRSLSVGDVRIAAPILVSLISSTNVPLAFHKILFGYLLLILADAPQVQIPPENLHELVSFFRQYSIDNHDNLEDSSEDTLRSLKHLLLMRLADAEMASMQFRRLFTFSRNALQVFESRRGHSYCVDPSIGLDADVVEVQKVASDFARKEMYPNMAKWDKEEYFPVEVMRHAGELGFGAIYCKEDFGGSGLSRLHASVIFEQLSTGCVSTAAYMSIHNMATWMIDTWGPEALREKHVPSLATFQHFASYCLTEPNSGSDAASIRTCARREGDYYVVNGSKAFISGAGSSDVYVVMLRHDGQPGAKGIFCLLIEDGMEGFSQGKKESKLGWNTQPTRILTFEDVKVPVTNQIGPDNYGFNMAMEGLNGGRVNIASCSLGAAQQSLDLAIAHLKVRKQFGKRLADFQWNQFKLAELATKLHTITNQIGPDNYGFNMAMEGLNGGRVNIASCSLGAAQQSLDLAIAHLKVRKQFGKRLADFQWNQFKLAELATKLHTSRLIVRDATRHLDANNIHKASLCAMAKFHATENCSQVVNQALQMFGGYGFLKDYPLQQYLRDIRVHEILEGTNEIMRLIIGRDLLSNETFGST</sequence>
<keyword evidence="10" id="KW-1185">Reference proteome</keyword>
<keyword evidence="5" id="KW-0509">mRNA transport</keyword>
<evidence type="ECO:0000256" key="5">
    <source>
        <dbReference type="RuleBase" id="RU365073"/>
    </source>
</evidence>
<gene>
    <name evidence="9" type="primary">Necator_chrII.g7335</name>
    <name evidence="9" type="ORF">RB195_019542</name>
</gene>
<keyword evidence="5" id="KW-0813">Transport</keyword>
<keyword evidence="5" id="KW-0653">Protein transport</keyword>
<evidence type="ECO:0000256" key="1">
    <source>
        <dbReference type="ARBA" id="ARBA00001974"/>
    </source>
</evidence>
<keyword evidence="5" id="KW-0906">Nuclear pore complex</keyword>
<dbReference type="InterPro" id="IPR006091">
    <property type="entry name" value="Acyl-CoA_Oxase/DH_mid-dom"/>
</dbReference>
<keyword evidence="5" id="KW-0811">Translocation</keyword>
<keyword evidence="3" id="KW-0285">Flavoprotein</keyword>
<dbReference type="SUPFAM" id="SSF56645">
    <property type="entry name" value="Acyl-CoA dehydrogenase NM domain-like"/>
    <property type="match status" value="1"/>
</dbReference>
<dbReference type="Pfam" id="PF00441">
    <property type="entry name" value="Acyl-CoA_dh_1"/>
    <property type="match status" value="2"/>
</dbReference>
<reference evidence="9 10" key="1">
    <citation type="submission" date="2023-08" db="EMBL/GenBank/DDBJ databases">
        <title>A Necator americanus chromosomal reference genome.</title>
        <authorList>
            <person name="Ilik V."/>
            <person name="Petrzelkova K.J."/>
            <person name="Pardy F."/>
            <person name="Fuh T."/>
            <person name="Niatou-Singa F.S."/>
            <person name="Gouil Q."/>
            <person name="Baker L."/>
            <person name="Ritchie M.E."/>
            <person name="Jex A.R."/>
            <person name="Gazzola D."/>
            <person name="Li H."/>
            <person name="Toshio Fujiwara R."/>
            <person name="Zhan B."/>
            <person name="Aroian R.V."/>
            <person name="Pafco B."/>
            <person name="Schwarz E.M."/>
        </authorList>
    </citation>
    <scope>NUCLEOTIDE SEQUENCE [LARGE SCALE GENOMIC DNA]</scope>
    <source>
        <strain evidence="9 10">Aroian</strain>
        <tissue evidence="9">Whole animal</tissue>
    </source>
</reference>
<feature type="domain" description="Acyl-CoA dehydrogenase/oxidase C-terminal" evidence="6">
    <location>
        <begin position="919"/>
        <end position="984"/>
    </location>
</feature>
<comment type="subcellular location">
    <subcellularLocation>
        <location evidence="5">Nucleus</location>
        <location evidence="5">Nuclear pore complex</location>
    </subcellularLocation>
</comment>
<protein>
    <recommendedName>
        <fullName evidence="5">Nuclear pore complex protein Nup85</fullName>
    </recommendedName>
</protein>
<evidence type="ECO:0000259" key="7">
    <source>
        <dbReference type="Pfam" id="PF02770"/>
    </source>
</evidence>
<keyword evidence="4" id="KW-0274">FAD</keyword>
<comment type="function">
    <text evidence="5">Functions as a component of the nuclear pore complex (NPC).</text>
</comment>
<dbReference type="Gene3D" id="1.20.140.10">
    <property type="entry name" value="Butyryl-CoA Dehydrogenase, subunit A, domain 3"/>
    <property type="match status" value="2"/>
</dbReference>
<dbReference type="SUPFAM" id="SSF47203">
    <property type="entry name" value="Acyl-CoA dehydrogenase C-terminal domain-like"/>
    <property type="match status" value="2"/>
</dbReference>
<evidence type="ECO:0000256" key="4">
    <source>
        <dbReference type="ARBA" id="ARBA00022827"/>
    </source>
</evidence>
<comment type="cofactor">
    <cofactor evidence="1">
        <name>FAD</name>
        <dbReference type="ChEBI" id="CHEBI:57692"/>
    </cofactor>
</comment>
<dbReference type="InterPro" id="IPR009100">
    <property type="entry name" value="AcylCoA_DH/oxidase_NM_dom_sf"/>
</dbReference>
<feature type="domain" description="Acyl-CoA dehydrogenase/oxidase C-terminal" evidence="6">
    <location>
        <begin position="993"/>
        <end position="1141"/>
    </location>
</feature>
<comment type="subunit">
    <text evidence="5">Component of the nuclear pore complex (NPC).</text>
</comment>
<dbReference type="Pfam" id="PF02771">
    <property type="entry name" value="Acyl-CoA_dh_N"/>
    <property type="match status" value="1"/>
</dbReference>
<comment type="similarity">
    <text evidence="5">Belongs to the nucleoporin Nup85 family.</text>
</comment>
<evidence type="ECO:0000313" key="10">
    <source>
        <dbReference type="Proteomes" id="UP001303046"/>
    </source>
</evidence>
<dbReference type="PROSITE" id="PS00072">
    <property type="entry name" value="ACYL_COA_DH_1"/>
    <property type="match status" value="1"/>
</dbReference>
<keyword evidence="5" id="KW-0539">Nucleus</keyword>
<evidence type="ECO:0000256" key="3">
    <source>
        <dbReference type="ARBA" id="ARBA00022630"/>
    </source>
</evidence>
<dbReference type="InterPro" id="IPR013786">
    <property type="entry name" value="AcylCoA_DH/ox_N"/>
</dbReference>
<dbReference type="Gene3D" id="1.10.540.10">
    <property type="entry name" value="Acyl-CoA dehydrogenase/oxidase, N-terminal domain"/>
    <property type="match status" value="1"/>
</dbReference>
<dbReference type="Pfam" id="PF07575">
    <property type="entry name" value="Nucleopor_Nup85"/>
    <property type="match status" value="1"/>
</dbReference>
<dbReference type="InterPro" id="IPR011502">
    <property type="entry name" value="Nucleoporin_Nup85"/>
</dbReference>
<evidence type="ECO:0000313" key="9">
    <source>
        <dbReference type="EMBL" id="KAK6736909.1"/>
    </source>
</evidence>
<dbReference type="EMBL" id="JAVFWL010000002">
    <property type="protein sequence ID" value="KAK6736909.1"/>
    <property type="molecule type" value="Genomic_DNA"/>
</dbReference>
<dbReference type="InterPro" id="IPR009075">
    <property type="entry name" value="AcylCo_DH/oxidase_C"/>
</dbReference>
<dbReference type="InterPro" id="IPR037069">
    <property type="entry name" value="AcylCoA_DH/ox_N_sf"/>
</dbReference>